<gene>
    <name evidence="7" type="ORF">LCGC14_0237870</name>
</gene>
<protein>
    <recommendedName>
        <fullName evidence="6">Periplasmic binding protein domain-containing protein</fullName>
    </recommendedName>
</protein>
<keyword evidence="2" id="KW-0813">Transport</keyword>
<dbReference type="PANTHER" id="PTHR30036">
    <property type="entry name" value="D-XYLOSE-BINDING PERIPLASMIC PROTEIN"/>
    <property type="match status" value="1"/>
</dbReference>
<dbReference type="Pfam" id="PF13407">
    <property type="entry name" value="Peripla_BP_4"/>
    <property type="match status" value="1"/>
</dbReference>
<accession>A0A0F9WT41</accession>
<dbReference type="CDD" id="cd19993">
    <property type="entry name" value="PBP1_ABC_xylose_binding-like"/>
    <property type="match status" value="1"/>
</dbReference>
<dbReference type="SUPFAM" id="SSF53822">
    <property type="entry name" value="Periplasmic binding protein-like I"/>
    <property type="match status" value="1"/>
</dbReference>
<dbReference type="PANTHER" id="PTHR30036:SF1">
    <property type="entry name" value="D-XYLOSE-BINDING PERIPLASMIC PROTEIN"/>
    <property type="match status" value="1"/>
</dbReference>
<keyword evidence="4" id="KW-0732">Signal</keyword>
<evidence type="ECO:0000256" key="4">
    <source>
        <dbReference type="ARBA" id="ARBA00022729"/>
    </source>
</evidence>
<evidence type="ECO:0000313" key="7">
    <source>
        <dbReference type="EMBL" id="KKN89456.1"/>
    </source>
</evidence>
<dbReference type="AlphaFoldDB" id="A0A0F9WT41"/>
<organism evidence="7">
    <name type="scientific">marine sediment metagenome</name>
    <dbReference type="NCBI Taxonomy" id="412755"/>
    <lineage>
        <taxon>unclassified sequences</taxon>
        <taxon>metagenomes</taxon>
        <taxon>ecological metagenomes</taxon>
    </lineage>
</organism>
<evidence type="ECO:0000256" key="5">
    <source>
        <dbReference type="ARBA" id="ARBA00022764"/>
    </source>
</evidence>
<dbReference type="FunFam" id="3.40.50.2300:FF:000078">
    <property type="entry name" value="D-xylose ABC transporter substrate-binding protein"/>
    <property type="match status" value="1"/>
</dbReference>
<comment type="caution">
    <text evidence="7">The sequence shown here is derived from an EMBL/GenBank/DDBJ whole genome shotgun (WGS) entry which is preliminary data.</text>
</comment>
<dbReference type="InterPro" id="IPR050555">
    <property type="entry name" value="Bact_Solute-Bind_Prot2"/>
</dbReference>
<evidence type="ECO:0000256" key="2">
    <source>
        <dbReference type="ARBA" id="ARBA00022448"/>
    </source>
</evidence>
<keyword evidence="5" id="KW-0574">Periplasm</keyword>
<keyword evidence="3" id="KW-0762">Sugar transport</keyword>
<evidence type="ECO:0000256" key="1">
    <source>
        <dbReference type="ARBA" id="ARBA00004418"/>
    </source>
</evidence>
<proteinExistence type="predicted"/>
<name>A0A0F9WT41_9ZZZZ</name>
<dbReference type="InterPro" id="IPR013456">
    <property type="entry name" value="XylF"/>
</dbReference>
<dbReference type="GO" id="GO:0030288">
    <property type="term" value="C:outer membrane-bounded periplasmic space"/>
    <property type="evidence" value="ECO:0007669"/>
    <property type="project" value="TreeGrafter"/>
</dbReference>
<dbReference type="InterPro" id="IPR025997">
    <property type="entry name" value="SBP_2_dom"/>
</dbReference>
<comment type="subcellular location">
    <subcellularLocation>
        <location evidence="1">Periplasm</location>
    </subcellularLocation>
</comment>
<dbReference type="Gene3D" id="3.40.50.2300">
    <property type="match status" value="2"/>
</dbReference>
<dbReference type="GO" id="GO:0015753">
    <property type="term" value="P:D-xylose transmembrane transport"/>
    <property type="evidence" value="ECO:0007669"/>
    <property type="project" value="InterPro"/>
</dbReference>
<sequence length="347" mass="36095">MKILKLALAGAVFSMAAVGAVSAQEGKTVGVSWSNFQEERWKTDEAAIKAALEAAGASYISADAQSSASKQLTDVESLISQGADALIILAQDSDAIAPAVESAVNNGIPVVGYDRLIENQDAFYITFDNKEVGRIQAREVQKVQPEGNYAFIKGSSSDPNADFLFSGQMEVLKDAIDAGKIKNVGEAYTDAWLPANAQQNMEQILTANNNEVDAVVASNDGTAGGAVAALEAQGLAGSVPVSGQDADHAALNRIARGSQTVSVWKDSRELGKRAAEIALDLANGTAMNEVADVEAFSGGPKGIEMQSIFLKPVAITKDNLDTIIDAGWVSKDVVCQGVEAGSTPACG</sequence>
<dbReference type="GO" id="GO:0048029">
    <property type="term" value="F:monosaccharide binding"/>
    <property type="evidence" value="ECO:0007669"/>
    <property type="project" value="InterPro"/>
</dbReference>
<evidence type="ECO:0000259" key="6">
    <source>
        <dbReference type="Pfam" id="PF13407"/>
    </source>
</evidence>
<evidence type="ECO:0000256" key="3">
    <source>
        <dbReference type="ARBA" id="ARBA00022597"/>
    </source>
</evidence>
<feature type="domain" description="Periplasmic binding protein" evidence="6">
    <location>
        <begin position="29"/>
        <end position="285"/>
    </location>
</feature>
<reference evidence="7" key="1">
    <citation type="journal article" date="2015" name="Nature">
        <title>Complex archaea that bridge the gap between prokaryotes and eukaryotes.</title>
        <authorList>
            <person name="Spang A."/>
            <person name="Saw J.H."/>
            <person name="Jorgensen S.L."/>
            <person name="Zaremba-Niedzwiedzka K."/>
            <person name="Martijn J."/>
            <person name="Lind A.E."/>
            <person name="van Eijk R."/>
            <person name="Schleper C."/>
            <person name="Guy L."/>
            <person name="Ettema T.J."/>
        </authorList>
    </citation>
    <scope>NUCLEOTIDE SEQUENCE</scope>
</reference>
<dbReference type="NCBIfam" id="TIGR02634">
    <property type="entry name" value="xylF"/>
    <property type="match status" value="1"/>
</dbReference>
<dbReference type="EMBL" id="LAZR01000118">
    <property type="protein sequence ID" value="KKN89456.1"/>
    <property type="molecule type" value="Genomic_DNA"/>
</dbReference>
<dbReference type="InterPro" id="IPR028082">
    <property type="entry name" value="Peripla_BP_I"/>
</dbReference>